<accession>A0A067DQ22</accession>
<dbReference type="Pfam" id="PF04266">
    <property type="entry name" value="ASCH"/>
    <property type="match status" value="1"/>
</dbReference>
<dbReference type="PANTHER" id="PTHR34204:SF3">
    <property type="entry name" value="ASCH DOMAIN-CONTAINING PROTEIN"/>
    <property type="match status" value="1"/>
</dbReference>
<evidence type="ECO:0000313" key="2">
    <source>
        <dbReference type="EMBL" id="KDO45094.1"/>
    </source>
</evidence>
<reference evidence="2 3" key="1">
    <citation type="submission" date="2014-04" db="EMBL/GenBank/DDBJ databases">
        <authorList>
            <consortium name="International Citrus Genome Consortium"/>
            <person name="Gmitter F."/>
            <person name="Chen C."/>
            <person name="Farmerie W."/>
            <person name="Harkins T."/>
            <person name="Desany B."/>
            <person name="Mohiuddin M."/>
            <person name="Kodira C."/>
            <person name="Borodovsky M."/>
            <person name="Lomsadze A."/>
            <person name="Burns P."/>
            <person name="Jenkins J."/>
            <person name="Prochnik S."/>
            <person name="Shu S."/>
            <person name="Chapman J."/>
            <person name="Pitluck S."/>
            <person name="Schmutz J."/>
            <person name="Rokhsar D."/>
        </authorList>
    </citation>
    <scope>NUCLEOTIDE SEQUENCE</scope>
</reference>
<dbReference type="InterPro" id="IPR015947">
    <property type="entry name" value="PUA-like_sf"/>
</dbReference>
<evidence type="ECO:0000313" key="3">
    <source>
        <dbReference type="Proteomes" id="UP000027120"/>
    </source>
</evidence>
<dbReference type="Proteomes" id="UP000027120">
    <property type="component" value="Unassembled WGS sequence"/>
</dbReference>
<organism evidence="2 3">
    <name type="scientific">Citrus sinensis</name>
    <name type="common">Sweet orange</name>
    <name type="synonym">Citrus aurantium var. sinensis</name>
    <dbReference type="NCBI Taxonomy" id="2711"/>
    <lineage>
        <taxon>Eukaryota</taxon>
        <taxon>Viridiplantae</taxon>
        <taxon>Streptophyta</taxon>
        <taxon>Embryophyta</taxon>
        <taxon>Tracheophyta</taxon>
        <taxon>Spermatophyta</taxon>
        <taxon>Magnoliopsida</taxon>
        <taxon>eudicotyledons</taxon>
        <taxon>Gunneridae</taxon>
        <taxon>Pentapetalae</taxon>
        <taxon>rosids</taxon>
        <taxon>malvids</taxon>
        <taxon>Sapindales</taxon>
        <taxon>Rutaceae</taxon>
        <taxon>Aurantioideae</taxon>
        <taxon>Citrus</taxon>
    </lineage>
</organism>
<proteinExistence type="predicted"/>
<gene>
    <name evidence="2" type="ORF">CISIN_1g022692mg</name>
</gene>
<protein>
    <recommendedName>
        <fullName evidence="1">ASCH domain-containing protein</fullName>
    </recommendedName>
</protein>
<sequence length="293" mass="33852">MERLKDCMEELLKFTLSSHIDETLDFDLGISSKFCTNLLQDDPNDAVSPSTSFDFDSDEDSLQGVPLYPLYKRLALALCRSVNCGAFCRTYKKVALMNEECFLEQKEEEWSQLILNKGSSDLVDILKAVEFELHVQEPFFSFIKDGLETVEGRCTISDYNSIGPGSVILLNKCMMLKVQSVCHYDSFSEMLEAESLVKVLPGVKTIEEVLQVYKFIENSTQRRRKGPMVSLQYAFPKWLLSPMLHWPAYCLDSVMWAFKAFWVFRILLERFQMHSHHQDQLFSHHSCCLLSQM</sequence>
<dbReference type="STRING" id="2711.A0A067DQ22"/>
<dbReference type="SUPFAM" id="SSF88697">
    <property type="entry name" value="PUA domain-like"/>
    <property type="match status" value="1"/>
</dbReference>
<dbReference type="PANTHER" id="PTHR34204">
    <property type="entry name" value="RNA-BINDING ASCH DOMAIN PROTEIN"/>
    <property type="match status" value="1"/>
</dbReference>
<name>A0A067DQ22_CITSI</name>
<dbReference type="AlphaFoldDB" id="A0A067DQ22"/>
<dbReference type="InterPro" id="IPR007374">
    <property type="entry name" value="ASCH_domain"/>
</dbReference>
<evidence type="ECO:0000259" key="1">
    <source>
        <dbReference type="Pfam" id="PF04266"/>
    </source>
</evidence>
<dbReference type="Gene3D" id="2.30.130.30">
    <property type="entry name" value="Hypothetical protein"/>
    <property type="match status" value="1"/>
</dbReference>
<feature type="domain" description="ASCH" evidence="1">
    <location>
        <begin position="133"/>
        <end position="216"/>
    </location>
</feature>
<dbReference type="EMBL" id="KK785275">
    <property type="protein sequence ID" value="KDO45094.1"/>
    <property type="molecule type" value="Genomic_DNA"/>
</dbReference>
<dbReference type="SMR" id="A0A067DQ22"/>
<keyword evidence="3" id="KW-1185">Reference proteome</keyword>